<dbReference type="Proteomes" id="UP000613840">
    <property type="component" value="Unassembled WGS sequence"/>
</dbReference>
<evidence type="ECO:0008006" key="4">
    <source>
        <dbReference type="Google" id="ProtNLM"/>
    </source>
</evidence>
<keyword evidence="1" id="KW-1133">Transmembrane helix</keyword>
<reference evidence="2" key="1">
    <citation type="journal article" date="2014" name="Int. J. Syst. Evol. Microbiol.">
        <title>Complete genome sequence of Corynebacterium casei LMG S-19264T (=DSM 44701T), isolated from a smear-ripened cheese.</title>
        <authorList>
            <consortium name="US DOE Joint Genome Institute (JGI-PGF)"/>
            <person name="Walter F."/>
            <person name="Albersmeier A."/>
            <person name="Kalinowski J."/>
            <person name="Ruckert C."/>
        </authorList>
    </citation>
    <scope>NUCLEOTIDE SEQUENCE</scope>
    <source>
        <strain evidence="2">CGMCC 4.7306</strain>
    </source>
</reference>
<gene>
    <name evidence="2" type="ORF">GCM10011575_43870</name>
</gene>
<feature type="transmembrane region" description="Helical" evidence="1">
    <location>
        <begin position="101"/>
        <end position="120"/>
    </location>
</feature>
<organism evidence="2 3">
    <name type="scientific">Microlunatus endophyticus</name>
    <dbReference type="NCBI Taxonomy" id="1716077"/>
    <lineage>
        <taxon>Bacteria</taxon>
        <taxon>Bacillati</taxon>
        <taxon>Actinomycetota</taxon>
        <taxon>Actinomycetes</taxon>
        <taxon>Propionibacteriales</taxon>
        <taxon>Propionibacteriaceae</taxon>
        <taxon>Microlunatus</taxon>
    </lineage>
</organism>
<evidence type="ECO:0000313" key="3">
    <source>
        <dbReference type="Proteomes" id="UP000613840"/>
    </source>
</evidence>
<evidence type="ECO:0000256" key="1">
    <source>
        <dbReference type="SAM" id="Phobius"/>
    </source>
</evidence>
<keyword evidence="3" id="KW-1185">Reference proteome</keyword>
<feature type="transmembrane region" description="Helical" evidence="1">
    <location>
        <begin position="51"/>
        <end position="70"/>
    </location>
</feature>
<evidence type="ECO:0000313" key="2">
    <source>
        <dbReference type="EMBL" id="GGL80740.1"/>
    </source>
</evidence>
<name>A0A917W7R3_9ACTN</name>
<reference evidence="2" key="2">
    <citation type="submission" date="2020-09" db="EMBL/GenBank/DDBJ databases">
        <authorList>
            <person name="Sun Q."/>
            <person name="Zhou Y."/>
        </authorList>
    </citation>
    <scope>NUCLEOTIDE SEQUENCE</scope>
    <source>
        <strain evidence="2">CGMCC 4.7306</strain>
    </source>
</reference>
<keyword evidence="1" id="KW-0472">Membrane</keyword>
<dbReference type="EMBL" id="BMMZ01000015">
    <property type="protein sequence ID" value="GGL80740.1"/>
    <property type="molecule type" value="Genomic_DNA"/>
</dbReference>
<feature type="transmembrane region" description="Helical" evidence="1">
    <location>
        <begin position="77"/>
        <end position="95"/>
    </location>
</feature>
<dbReference type="RefSeq" id="WP_188897848.1">
    <property type="nucleotide sequence ID" value="NZ_BMMZ01000015.1"/>
</dbReference>
<protein>
    <recommendedName>
        <fullName evidence="4">DUF4383 domain-containing protein</fullName>
    </recommendedName>
</protein>
<keyword evidence="1" id="KW-0812">Transmembrane</keyword>
<dbReference type="AlphaFoldDB" id="A0A917W7R3"/>
<accession>A0A917W7R3</accession>
<proteinExistence type="predicted"/>
<sequence length="133" mass="14007">MLVVVAVLGLSVGVWAAGLPKSFYSSFPGLGLHWIEMMGAYDEHLVRDVGFMYLALSTISIAAALSRTAAAGRLASLGWTVFGAFHFLFHVTHLMGGVVDVVGNIVSLGLSLALGLALLFPSRVCATTREARA</sequence>
<comment type="caution">
    <text evidence="2">The sequence shown here is derived from an EMBL/GenBank/DDBJ whole genome shotgun (WGS) entry which is preliminary data.</text>
</comment>